<dbReference type="Gene3D" id="3.40.50.2000">
    <property type="entry name" value="Glycogen Phosphorylase B"/>
    <property type="match status" value="2"/>
</dbReference>
<proteinExistence type="inferred from homology"/>
<dbReference type="SUPFAM" id="SSF53756">
    <property type="entry name" value="UDP-Glycosyltransferase/glycogen phosphorylase"/>
    <property type="match status" value="1"/>
</dbReference>
<accession>A0A5A9P371</accession>
<keyword evidence="4 8" id="KW-0808">Transferase</keyword>
<evidence type="ECO:0000256" key="10">
    <source>
        <dbReference type="SAM" id="SignalP"/>
    </source>
</evidence>
<protein>
    <submittedName>
        <fullName evidence="11">UDP-glucuronosyltransferase 2A1</fullName>
    </submittedName>
</protein>
<dbReference type="InterPro" id="IPR035595">
    <property type="entry name" value="UDP_glycos_trans_CS"/>
</dbReference>
<evidence type="ECO:0000256" key="7">
    <source>
        <dbReference type="ARBA" id="ARBA00023136"/>
    </source>
</evidence>
<dbReference type="Pfam" id="PF00201">
    <property type="entry name" value="UDPGT"/>
    <property type="match status" value="2"/>
</dbReference>
<evidence type="ECO:0000256" key="1">
    <source>
        <dbReference type="ARBA" id="ARBA00004370"/>
    </source>
</evidence>
<dbReference type="Proteomes" id="UP000324632">
    <property type="component" value="Chromosome 9"/>
</dbReference>
<evidence type="ECO:0000256" key="5">
    <source>
        <dbReference type="ARBA" id="ARBA00022692"/>
    </source>
</evidence>
<feature type="signal peptide" evidence="10">
    <location>
        <begin position="1"/>
        <end position="25"/>
    </location>
</feature>
<evidence type="ECO:0000256" key="9">
    <source>
        <dbReference type="SAM" id="Phobius"/>
    </source>
</evidence>
<evidence type="ECO:0000256" key="3">
    <source>
        <dbReference type="ARBA" id="ARBA00022676"/>
    </source>
</evidence>
<comment type="similarity">
    <text evidence="2 8">Belongs to the UDP-glycosyltransferase family.</text>
</comment>
<dbReference type="AlphaFoldDB" id="A0A5A9P371"/>
<evidence type="ECO:0000313" key="11">
    <source>
        <dbReference type="EMBL" id="KAA0716252.1"/>
    </source>
</evidence>
<dbReference type="PANTHER" id="PTHR48043:SF162">
    <property type="entry name" value="UDP GLUCURONOSYLTRANSFERASE 2 FAMILY, POLYPEPTIDE A1 PRECURSOR-RELATED"/>
    <property type="match status" value="1"/>
</dbReference>
<dbReference type="FunFam" id="3.40.50.2000:FF:000194">
    <property type="entry name" value="UDP glucuronosyltransferase 2 family polypeptide a4 short isoform"/>
    <property type="match status" value="1"/>
</dbReference>
<sequence>MQLYLRMSLTLFVVVLVSVSSVTHGGNVLVLPGEYSHWYNMRNIVDELLNRNHSVTVLVSTASITVNFRQPERFQFVVFNVSLQAHELHGLSEELVNIWMQYPRPSMVRTGLDIMNLLGKVREMHRTVCDAMLRNADLIARLKALKFDVLLYDPMIICSDLLAEVLDLPVVISLRFSLGFAMERMCGQMPAPPSFVPVPPSVMTDHMSFTERLKNVIIYAVYSAAFRMASISLDNYYSQVLECKTFMKLEEQEIKVCTMFAEIHPSGSECKPTTMCETMGKADIWLIRSYWDLEFPRPLMPNFKFVGGLHCKHAKPLPKDLEEFVQSSGDHGIVVFSLGTLVNNLTMDKSNMIASAFARIPQKVVWRYSGKSPETLSPNTKLYDWIPQNDLLGHPKTKAFFSHGGTNGLYEAVYHGVPMVGLPLFADQPDNLNHMRIKGAAVVLDINTMTSKDLLDALNTVIYNTTYKESMMKLSRIHHDRPMKPLDQAVFWIEFVMRNKGAKHLRVQAHQLTWYQYYLLDVMAFLLTIFTLSGFILIKTCCFLYRKCFKRTVPDRRAKNKIKKE</sequence>
<dbReference type="GO" id="GO:0016020">
    <property type="term" value="C:membrane"/>
    <property type="evidence" value="ECO:0007669"/>
    <property type="project" value="UniProtKB-SubCell"/>
</dbReference>
<evidence type="ECO:0000256" key="4">
    <source>
        <dbReference type="ARBA" id="ARBA00022679"/>
    </source>
</evidence>
<comment type="caution">
    <text evidence="11">The sequence shown here is derived from an EMBL/GenBank/DDBJ whole genome shotgun (WGS) entry which is preliminary data.</text>
</comment>
<organism evidence="11 12">
    <name type="scientific">Triplophysa tibetana</name>
    <dbReference type="NCBI Taxonomy" id="1572043"/>
    <lineage>
        <taxon>Eukaryota</taxon>
        <taxon>Metazoa</taxon>
        <taxon>Chordata</taxon>
        <taxon>Craniata</taxon>
        <taxon>Vertebrata</taxon>
        <taxon>Euteleostomi</taxon>
        <taxon>Actinopterygii</taxon>
        <taxon>Neopterygii</taxon>
        <taxon>Teleostei</taxon>
        <taxon>Ostariophysi</taxon>
        <taxon>Cypriniformes</taxon>
        <taxon>Nemacheilidae</taxon>
        <taxon>Triplophysa</taxon>
    </lineage>
</organism>
<dbReference type="PANTHER" id="PTHR48043">
    <property type="entry name" value="EG:EG0003.4 PROTEIN-RELATED"/>
    <property type="match status" value="1"/>
</dbReference>
<gene>
    <name evidence="11" type="ORF">E1301_Tti001687</name>
</gene>
<keyword evidence="7 9" id="KW-0472">Membrane</keyword>
<dbReference type="EMBL" id="SOYY01000009">
    <property type="protein sequence ID" value="KAA0716252.1"/>
    <property type="molecule type" value="Genomic_DNA"/>
</dbReference>
<dbReference type="CDD" id="cd03784">
    <property type="entry name" value="GT1_Gtf-like"/>
    <property type="match status" value="1"/>
</dbReference>
<keyword evidence="6 9" id="KW-1133">Transmembrane helix</keyword>
<dbReference type="FunFam" id="3.40.50.2000:FF:000001">
    <property type="entry name" value="UDP-glucuronosyltransferase"/>
    <property type="match status" value="1"/>
</dbReference>
<keyword evidence="5 9" id="KW-0812">Transmembrane</keyword>
<dbReference type="GO" id="GO:0015020">
    <property type="term" value="F:glucuronosyltransferase activity"/>
    <property type="evidence" value="ECO:0007669"/>
    <property type="project" value="TreeGrafter"/>
</dbReference>
<feature type="chain" id="PRO_5022768508" evidence="10">
    <location>
        <begin position="26"/>
        <end position="565"/>
    </location>
</feature>
<evidence type="ECO:0000256" key="2">
    <source>
        <dbReference type="ARBA" id="ARBA00009995"/>
    </source>
</evidence>
<evidence type="ECO:0000256" key="6">
    <source>
        <dbReference type="ARBA" id="ARBA00022989"/>
    </source>
</evidence>
<name>A0A5A9P371_9TELE</name>
<dbReference type="InterPro" id="IPR050271">
    <property type="entry name" value="UDP-glycosyltransferase"/>
</dbReference>
<comment type="subcellular location">
    <subcellularLocation>
        <location evidence="1">Membrane</location>
    </subcellularLocation>
</comment>
<feature type="transmembrane region" description="Helical" evidence="9">
    <location>
        <begin position="514"/>
        <end position="538"/>
    </location>
</feature>
<keyword evidence="12" id="KW-1185">Reference proteome</keyword>
<evidence type="ECO:0000256" key="8">
    <source>
        <dbReference type="RuleBase" id="RU003718"/>
    </source>
</evidence>
<evidence type="ECO:0000313" key="12">
    <source>
        <dbReference type="Proteomes" id="UP000324632"/>
    </source>
</evidence>
<keyword evidence="10" id="KW-0732">Signal</keyword>
<dbReference type="InterPro" id="IPR002213">
    <property type="entry name" value="UDP_glucos_trans"/>
</dbReference>
<reference evidence="11 12" key="1">
    <citation type="journal article" date="2019" name="Mol. Ecol. Resour.">
        <title>Chromosome-level genome assembly of Triplophysa tibetana, a fish adapted to the harsh high-altitude environment of the Tibetan Plateau.</title>
        <authorList>
            <person name="Yang X."/>
            <person name="Liu H."/>
            <person name="Ma Z."/>
            <person name="Zou Y."/>
            <person name="Zou M."/>
            <person name="Mao Y."/>
            <person name="Li X."/>
            <person name="Wang H."/>
            <person name="Chen T."/>
            <person name="Wang W."/>
            <person name="Yang R."/>
        </authorList>
    </citation>
    <scope>NUCLEOTIDE SEQUENCE [LARGE SCALE GENOMIC DNA]</scope>
    <source>
        <strain evidence="11">TTIB1903HZAU</strain>
        <tissue evidence="11">Muscle</tissue>
    </source>
</reference>
<dbReference type="PROSITE" id="PS00375">
    <property type="entry name" value="UDPGT"/>
    <property type="match status" value="1"/>
</dbReference>
<keyword evidence="3 8" id="KW-0328">Glycosyltransferase</keyword>